<dbReference type="EMBL" id="NXGM01000109">
    <property type="protein sequence ID" value="PIM95042.1"/>
    <property type="molecule type" value="Genomic_DNA"/>
</dbReference>
<dbReference type="Proteomes" id="UP000228684">
    <property type="component" value="Unassembled WGS sequence"/>
</dbReference>
<comment type="caution">
    <text evidence="12">The sequence shown here is derived from an EMBL/GenBank/DDBJ whole genome shotgun (WGS) entry which is preliminary data.</text>
</comment>
<sequence length="248" mass="27612">MNNKIWVMIFIPAIDIKDNKCVRLYKGDMKRYKVYKNSPIEVIDEFQLQTLGTLHIVDLDGAVCGKPKNYRVIKEFIDLTNCDIQLGGGIRTMDTIERYFDIGVTKVILGTSVLSDMSFLSEACYKYPGRICVSIDTLNGIILDMGWTNNTGRKDHEIMDMIAGLNISFVVWTDISRDGVMEGINTTGLLRVINKSRLPVVVSGGVTTVADLIFLRNNLNNSLAGVICGRALYEGSISIDIMKQIGDD</sequence>
<evidence type="ECO:0000256" key="7">
    <source>
        <dbReference type="ARBA" id="ARBA00023102"/>
    </source>
</evidence>
<dbReference type="HAMAP" id="MF_01014">
    <property type="entry name" value="HisA"/>
    <property type="match status" value="1"/>
</dbReference>
<dbReference type="InterPro" id="IPR044524">
    <property type="entry name" value="Isoase_HisA-like"/>
</dbReference>
<keyword evidence="8 9" id="KW-0413">Isomerase</keyword>
<dbReference type="GO" id="GO:0003949">
    <property type="term" value="F:1-(5-phosphoribosyl)-5-[(5-phosphoribosylamino)methylideneamino]imidazole-4-carboxamide isomerase activity"/>
    <property type="evidence" value="ECO:0007669"/>
    <property type="project" value="UniProtKB-EC"/>
</dbReference>
<comment type="subcellular location">
    <subcellularLocation>
        <location evidence="2 9">Cytoplasm</location>
    </subcellularLocation>
</comment>
<evidence type="ECO:0000313" key="13">
    <source>
        <dbReference type="Proteomes" id="UP000228684"/>
    </source>
</evidence>
<dbReference type="SUPFAM" id="SSF51366">
    <property type="entry name" value="Ribulose-phoshate binding barrel"/>
    <property type="match status" value="1"/>
</dbReference>
<dbReference type="InterPro" id="IPR023016">
    <property type="entry name" value="HisA/PriA"/>
</dbReference>
<dbReference type="PANTHER" id="PTHR43090:SF2">
    <property type="entry name" value="1-(5-PHOSPHORIBOSYL)-5-[(5-PHOSPHORIBOSYLAMINO)METHYLIDENEAMINO] IMIDAZOLE-4-CARBOXAMIDE ISOMERASE"/>
    <property type="match status" value="1"/>
</dbReference>
<keyword evidence="6 9" id="KW-0028">Amino-acid biosynthesis</keyword>
<dbReference type="CDD" id="cd04732">
    <property type="entry name" value="HisA"/>
    <property type="match status" value="1"/>
</dbReference>
<comment type="similarity">
    <text evidence="4 9 10">Belongs to the HisA/HisF family.</text>
</comment>
<feature type="active site" description="Proton donor" evidence="9">
    <location>
        <position position="136"/>
    </location>
</feature>
<protein>
    <recommendedName>
        <fullName evidence="9">1-(5-phosphoribosyl)-5-[(5-phosphoribosylamino)methylideneamino] imidazole-4-carboxamide isomerase</fullName>
        <ecNumber evidence="9">5.3.1.16</ecNumber>
    </recommendedName>
    <alternativeName>
        <fullName evidence="9">Phosphoribosylformimino-5-aminoimidazole carboxamide ribotide isomerase</fullName>
    </alternativeName>
</protein>
<reference evidence="12 13" key="1">
    <citation type="submission" date="2017-09" db="EMBL/GenBank/DDBJ databases">
        <authorList>
            <person name="Campbell M.A."/>
            <person name="Lukasik P."/>
            <person name="Simon C."/>
            <person name="McCutcheon J.P."/>
        </authorList>
    </citation>
    <scope>NUCLEOTIDE SEQUENCE [LARGE SCALE GENOMIC DNA]</scope>
    <source>
        <strain evidence="12 13">MAGNEO</strain>
    </source>
</reference>
<comment type="pathway">
    <text evidence="3 9">Amino-acid biosynthesis; L-histidine biosynthesis; L-histidine from 5-phospho-alpha-D-ribose 1-diphosphate: step 4/9.</text>
</comment>
<dbReference type="InterPro" id="IPR011060">
    <property type="entry name" value="RibuloseP-bd_barrel"/>
</dbReference>
<gene>
    <name evidence="9 12" type="primary">hisA</name>
    <name evidence="12" type="ORF">magneo_20</name>
    <name evidence="11" type="ORF">magneo_285</name>
</gene>
<dbReference type="Pfam" id="PF00977">
    <property type="entry name" value="His_biosynth"/>
    <property type="match status" value="1"/>
</dbReference>
<keyword evidence="5 9" id="KW-0963">Cytoplasm</keyword>
<keyword evidence="13" id="KW-1185">Reference proteome</keyword>
<proteinExistence type="inferred from homology"/>
<evidence type="ECO:0000256" key="1">
    <source>
        <dbReference type="ARBA" id="ARBA00000901"/>
    </source>
</evidence>
<accession>A0ABX4MG44</accession>
<dbReference type="Gene3D" id="3.20.20.70">
    <property type="entry name" value="Aldolase class I"/>
    <property type="match status" value="1"/>
</dbReference>
<evidence type="ECO:0000256" key="3">
    <source>
        <dbReference type="ARBA" id="ARBA00005133"/>
    </source>
</evidence>
<evidence type="ECO:0000256" key="5">
    <source>
        <dbReference type="ARBA" id="ARBA00022490"/>
    </source>
</evidence>
<evidence type="ECO:0000256" key="10">
    <source>
        <dbReference type="RuleBase" id="RU003657"/>
    </source>
</evidence>
<evidence type="ECO:0000256" key="6">
    <source>
        <dbReference type="ARBA" id="ARBA00022605"/>
    </source>
</evidence>
<evidence type="ECO:0000256" key="4">
    <source>
        <dbReference type="ARBA" id="ARBA00009667"/>
    </source>
</evidence>
<keyword evidence="7 9" id="KW-0368">Histidine biosynthesis</keyword>
<dbReference type="InterPro" id="IPR006062">
    <property type="entry name" value="His_biosynth"/>
</dbReference>
<dbReference type="EMBL" id="NXGM01000002">
    <property type="protein sequence ID" value="PIM95660.1"/>
    <property type="molecule type" value="Genomic_DNA"/>
</dbReference>
<dbReference type="InterPro" id="IPR013785">
    <property type="entry name" value="Aldolase_TIM"/>
</dbReference>
<name>A0ABX4MG44_9HYPH</name>
<comment type="catalytic activity">
    <reaction evidence="1 9">
        <text>1-(5-phospho-beta-D-ribosyl)-5-[(5-phospho-beta-D-ribosylamino)methylideneamino]imidazole-4-carboxamide = 5-[(5-phospho-1-deoxy-D-ribulos-1-ylimino)methylamino]-1-(5-phospho-beta-D-ribosyl)imidazole-4-carboxamide</text>
        <dbReference type="Rhea" id="RHEA:15469"/>
        <dbReference type="ChEBI" id="CHEBI:58435"/>
        <dbReference type="ChEBI" id="CHEBI:58525"/>
        <dbReference type="EC" id="5.3.1.16"/>
    </reaction>
</comment>
<organism evidence="12 13">
    <name type="scientific">Candidatus Hodgkinia cicadicola</name>
    <dbReference type="NCBI Taxonomy" id="573658"/>
    <lineage>
        <taxon>Bacteria</taxon>
        <taxon>Pseudomonadati</taxon>
        <taxon>Pseudomonadota</taxon>
        <taxon>Alphaproteobacteria</taxon>
        <taxon>Hyphomicrobiales</taxon>
        <taxon>Candidatus Hodgkinia</taxon>
    </lineage>
</organism>
<feature type="active site" description="Proton acceptor" evidence="9">
    <location>
        <position position="15"/>
    </location>
</feature>
<evidence type="ECO:0000313" key="12">
    <source>
        <dbReference type="EMBL" id="PIM95660.1"/>
    </source>
</evidence>
<dbReference type="EC" id="5.3.1.16" evidence="9"/>
<evidence type="ECO:0000256" key="8">
    <source>
        <dbReference type="ARBA" id="ARBA00023235"/>
    </source>
</evidence>
<evidence type="ECO:0000313" key="11">
    <source>
        <dbReference type="EMBL" id="PIM95042.1"/>
    </source>
</evidence>
<evidence type="ECO:0000256" key="2">
    <source>
        <dbReference type="ARBA" id="ARBA00004496"/>
    </source>
</evidence>
<evidence type="ECO:0000256" key="9">
    <source>
        <dbReference type="HAMAP-Rule" id="MF_01014"/>
    </source>
</evidence>
<dbReference type="PANTHER" id="PTHR43090">
    <property type="entry name" value="1-(5-PHOSPHORIBOSYL)-5-[(5-PHOSPHORIBOSYLAMINO)METHYLIDENEAMINO] IMIDAZOLE-4-CARBOXAMIDE ISOMERASE"/>
    <property type="match status" value="1"/>
</dbReference>